<dbReference type="RefSeq" id="WP_145326990.1">
    <property type="nucleotide sequence ID" value="NZ_VLKR01000001.1"/>
</dbReference>
<proteinExistence type="predicted"/>
<dbReference type="EMBL" id="VLKR01000001">
    <property type="protein sequence ID" value="TWI25885.1"/>
    <property type="molecule type" value="Genomic_DNA"/>
</dbReference>
<evidence type="ECO:0000313" key="2">
    <source>
        <dbReference type="EMBL" id="TWI25885.1"/>
    </source>
</evidence>
<evidence type="ECO:0008006" key="4">
    <source>
        <dbReference type="Google" id="ProtNLM"/>
    </source>
</evidence>
<accession>A0A562N129</accession>
<evidence type="ECO:0000313" key="3">
    <source>
        <dbReference type="Proteomes" id="UP000315908"/>
    </source>
</evidence>
<sequence>MKFRRVCLRSMLLLGIGLSSYFPAMAQYNKIDYDNSNYPELVIEQIDQYDYSTVVHFSYTSITSLELNGSEDIQLISNGKAKKLLNSYNLPLDEKKHLFNDSGEKLNFSLEFEKIDNVNDAFSVQSATIKKFNLPHLKVDSSQSTEFLNVDAFISKTPSREFYIFYNEGSPVLRYAYKGMIIAIKLAIEENYGKFFQPQIFVQNYNKKDILVDPSKIYAQYEVKSKFFTAPIFDYKKYLSMVKKIQKSEMFWNGLSEGLAAVAAGYSFISSNSNTYVTANGRSLNYGFFGNNMYTGTNSTSITGSINTKSNSTVFNGGNAYIAAQYARQNLESLKAKQVDRLTSIQNGYIKMNTIFPNSEYSGYCNIPFRLDINSFLMKVEINGSDFFFEWDNDKLNSML</sequence>
<comment type="caution">
    <text evidence="2">The sequence shown here is derived from an EMBL/GenBank/DDBJ whole genome shotgun (WGS) entry which is preliminary data.</text>
</comment>
<reference evidence="2 3" key="1">
    <citation type="journal article" date="2015" name="Stand. Genomic Sci.">
        <title>Genomic Encyclopedia of Bacterial and Archaeal Type Strains, Phase III: the genomes of soil and plant-associated and newly described type strains.</title>
        <authorList>
            <person name="Whitman W.B."/>
            <person name="Woyke T."/>
            <person name="Klenk H.P."/>
            <person name="Zhou Y."/>
            <person name="Lilburn T.G."/>
            <person name="Beck B.J."/>
            <person name="De Vos P."/>
            <person name="Vandamme P."/>
            <person name="Eisen J.A."/>
            <person name="Garrity G."/>
            <person name="Hugenholtz P."/>
            <person name="Kyrpides N.C."/>
        </authorList>
    </citation>
    <scope>NUCLEOTIDE SEQUENCE [LARGE SCALE GENOMIC DNA]</scope>
    <source>
        <strain evidence="2 3">CGMCC 1.6855</strain>
    </source>
</reference>
<protein>
    <recommendedName>
        <fullName evidence="4">Thiol-activated cytolysin</fullName>
    </recommendedName>
</protein>
<gene>
    <name evidence="2" type="ORF">IQ31_00457</name>
</gene>
<evidence type="ECO:0000256" key="1">
    <source>
        <dbReference type="SAM" id="SignalP"/>
    </source>
</evidence>
<dbReference type="Proteomes" id="UP000315908">
    <property type="component" value="Unassembled WGS sequence"/>
</dbReference>
<feature type="chain" id="PRO_5021974606" description="Thiol-activated cytolysin" evidence="1">
    <location>
        <begin position="27"/>
        <end position="400"/>
    </location>
</feature>
<dbReference type="AlphaFoldDB" id="A0A562N129"/>
<name>A0A562N129_9SPHI</name>
<feature type="signal peptide" evidence="1">
    <location>
        <begin position="1"/>
        <end position="26"/>
    </location>
</feature>
<keyword evidence="1" id="KW-0732">Signal</keyword>
<organism evidence="2 3">
    <name type="scientific">Sphingobacterium siyangense</name>
    <dbReference type="NCBI Taxonomy" id="459529"/>
    <lineage>
        <taxon>Bacteria</taxon>
        <taxon>Pseudomonadati</taxon>
        <taxon>Bacteroidota</taxon>
        <taxon>Sphingobacteriia</taxon>
        <taxon>Sphingobacteriales</taxon>
        <taxon>Sphingobacteriaceae</taxon>
        <taxon>Sphingobacterium</taxon>
    </lineage>
</organism>